<dbReference type="InterPro" id="IPR016090">
    <property type="entry name" value="PLA2-like_dom"/>
</dbReference>
<gene>
    <name evidence="25" type="primary">OC90</name>
</gene>
<reference evidence="25" key="3">
    <citation type="submission" date="2025-09" db="UniProtKB">
        <authorList>
            <consortium name="Ensembl"/>
        </authorList>
    </citation>
    <scope>IDENTIFICATION</scope>
</reference>
<protein>
    <recommendedName>
        <fullName evidence="17">Otoconin-90</fullName>
    </recommendedName>
</protein>
<dbReference type="InterPro" id="IPR033113">
    <property type="entry name" value="PLA2_histidine"/>
</dbReference>
<dbReference type="EMBL" id="LWLT01000011">
    <property type="status" value="NOT_ANNOTATED_CDS"/>
    <property type="molecule type" value="Genomic_DNA"/>
</dbReference>
<dbReference type="InterPro" id="IPR036444">
    <property type="entry name" value="PLipase_A2_dom_sf"/>
</dbReference>
<evidence type="ECO:0000256" key="18">
    <source>
        <dbReference type="PIRSR" id="PIRSR601211-1"/>
    </source>
</evidence>
<dbReference type="GO" id="GO:0031012">
    <property type="term" value="C:extracellular matrix"/>
    <property type="evidence" value="ECO:0007669"/>
    <property type="project" value="Ensembl"/>
</dbReference>
<evidence type="ECO:0000259" key="24">
    <source>
        <dbReference type="SMART" id="SM00085"/>
    </source>
</evidence>
<evidence type="ECO:0000256" key="15">
    <source>
        <dbReference type="ARBA" id="ARBA00059270"/>
    </source>
</evidence>
<keyword evidence="9" id="KW-0325">Glycoprotein</keyword>
<sequence>CIISSFHLDMTFFNGMFKNVEGVAEIFDCLGSHFTWLQAVFTNFPALLQFVNGMRCVAGLCPRDFEDYGCACRFEMEGLPVDQSDSCCFQHRRCYEEAAEMDCLQDPAKLSTDVNCVSKSISCESRDTCEHLLCTCDKAAIECLARSSVNSSLNLLDTSFCLVQPPGRKTQAWHHWSSEIVATAKGVTVVPAGIKSLGLAVSSIKSGPEETSRKACDRLTVLHPGSGDHTRVRSQLGEMLFCLTSRCPEDFESYGCYCGQEGQGEPRDALDRCCLSHHCCLEQVRRLGCLLERLPQSPVLCVDGTPQCVGWNLCAKLLCACDQSAAECMASAFYNQSLQLAGSRECQGDRPNCEGSGNAASAPASSSEEDSEESLPFTEVLRRTRSFLGKPLGLVGTRPPYGPR</sequence>
<dbReference type="InterPro" id="IPR033112">
    <property type="entry name" value="PLA2_Asp_AS"/>
</dbReference>
<dbReference type="Pfam" id="PF00068">
    <property type="entry name" value="Phospholip_A2_1"/>
    <property type="match status" value="2"/>
</dbReference>
<dbReference type="SMART" id="SM00085">
    <property type="entry name" value="PA2c"/>
    <property type="match status" value="2"/>
</dbReference>
<evidence type="ECO:0000313" key="25">
    <source>
        <dbReference type="Ensembl" id="ENSCHIP00000012540.1"/>
    </source>
</evidence>
<dbReference type="GO" id="GO:0005509">
    <property type="term" value="F:calcium ion binding"/>
    <property type="evidence" value="ECO:0007669"/>
    <property type="project" value="Ensembl"/>
</dbReference>
<dbReference type="PRINTS" id="PR00389">
    <property type="entry name" value="PHPHLIPASEA2"/>
</dbReference>
<feature type="disulfide bond" evidence="20">
    <location>
        <begin position="308"/>
        <end position="319"/>
    </location>
</feature>
<dbReference type="GO" id="GO:0047498">
    <property type="term" value="F:calcium-dependent phospholipase A2 activity"/>
    <property type="evidence" value="ECO:0007669"/>
    <property type="project" value="TreeGrafter"/>
</dbReference>
<feature type="active site" evidence="18">
    <location>
        <position position="322"/>
    </location>
</feature>
<evidence type="ECO:0000256" key="7">
    <source>
        <dbReference type="ARBA" id="ARBA00022837"/>
    </source>
</evidence>
<dbReference type="GO" id="GO:0006644">
    <property type="term" value="P:phospholipid metabolic process"/>
    <property type="evidence" value="ECO:0007669"/>
    <property type="project" value="InterPro"/>
</dbReference>
<evidence type="ECO:0000256" key="23">
    <source>
        <dbReference type="SAM" id="MobiDB-lite"/>
    </source>
</evidence>
<dbReference type="AlphaFoldDB" id="A0A452EK89"/>
<dbReference type="GO" id="GO:0050482">
    <property type="term" value="P:arachidonate secretion"/>
    <property type="evidence" value="ECO:0007669"/>
    <property type="project" value="InterPro"/>
</dbReference>
<evidence type="ECO:0000256" key="14">
    <source>
        <dbReference type="ARBA" id="ARBA00049039"/>
    </source>
</evidence>
<evidence type="ECO:0000256" key="12">
    <source>
        <dbReference type="ARBA" id="ARBA00048227"/>
    </source>
</evidence>
<keyword evidence="5" id="KW-0732">Signal</keyword>
<feature type="disulfide bond" evidence="20">
    <location>
        <begin position="289"/>
        <end position="314"/>
    </location>
</feature>
<evidence type="ECO:0000256" key="4">
    <source>
        <dbReference type="ARBA" id="ARBA00022723"/>
    </source>
</evidence>
<feature type="domain" description="Phospholipase A2-like central" evidence="24">
    <location>
        <begin position="235"/>
        <end position="347"/>
    </location>
</feature>
<comment type="catalytic activity">
    <reaction evidence="13">
        <text>1-hexadecanoyl-2-(9Z-octadecenoyl)-sn-glycero-3-phosphocholine + H2O = 1-hexadecanoyl-sn-glycero-3-phosphocholine + (9Z)-octadecenoate + H(+)</text>
        <dbReference type="Rhea" id="RHEA:38779"/>
        <dbReference type="ChEBI" id="CHEBI:15377"/>
        <dbReference type="ChEBI" id="CHEBI:15378"/>
        <dbReference type="ChEBI" id="CHEBI:30823"/>
        <dbReference type="ChEBI" id="CHEBI:72998"/>
        <dbReference type="ChEBI" id="CHEBI:73001"/>
    </reaction>
    <physiologicalReaction direction="left-to-right" evidence="13">
        <dbReference type="Rhea" id="RHEA:38780"/>
    </physiologicalReaction>
</comment>
<feature type="binding site" evidence="19">
    <location>
        <position position="259"/>
    </location>
    <ligand>
        <name>Ca(2+)</name>
        <dbReference type="ChEBI" id="CHEBI:29108"/>
    </ligand>
</feature>
<dbReference type="SUPFAM" id="SSF48619">
    <property type="entry name" value="Phospholipase A2, PLA2"/>
    <property type="match status" value="2"/>
</dbReference>
<dbReference type="InterPro" id="IPR041798">
    <property type="entry name" value="Otoconin-90"/>
</dbReference>
<dbReference type="FunFam" id="1.20.90.10:FF:000006">
    <property type="entry name" value="Otoconin-90"/>
    <property type="match status" value="1"/>
</dbReference>
<comment type="catalytic activity">
    <reaction evidence="12">
        <text>1,2-dihexadecanoyl-sn-glycero-3-phosphocholine + H2O = 1-hexadecanoyl-sn-glycero-3-phosphocholine + hexadecanoate + H(+)</text>
        <dbReference type="Rhea" id="RHEA:41223"/>
        <dbReference type="ChEBI" id="CHEBI:7896"/>
        <dbReference type="ChEBI" id="CHEBI:15377"/>
        <dbReference type="ChEBI" id="CHEBI:15378"/>
        <dbReference type="ChEBI" id="CHEBI:72998"/>
        <dbReference type="ChEBI" id="CHEBI:72999"/>
    </reaction>
    <physiologicalReaction direction="left-to-right" evidence="12">
        <dbReference type="Rhea" id="RHEA:41224"/>
    </physiologicalReaction>
</comment>
<comment type="subcellular location">
    <subcellularLocation>
        <location evidence="1 22">Secreted</location>
    </subcellularLocation>
</comment>
<evidence type="ECO:0000256" key="1">
    <source>
        <dbReference type="ARBA" id="ARBA00004613"/>
    </source>
</evidence>
<evidence type="ECO:0000256" key="17">
    <source>
        <dbReference type="ARBA" id="ARBA00072093"/>
    </source>
</evidence>
<dbReference type="Proteomes" id="UP000291000">
    <property type="component" value="Chromosome 14"/>
</dbReference>
<proteinExistence type="inferred from homology"/>
<dbReference type="GeneTree" id="ENSGT00940000159042"/>
<feature type="disulfide bond" evidence="20">
    <location>
        <begin position="280"/>
        <end position="321"/>
    </location>
</feature>
<comment type="cofactor">
    <cofactor evidence="19">
        <name>Ca(2+)</name>
        <dbReference type="ChEBI" id="CHEBI:29108"/>
    </cofactor>
    <text evidence="19">Binds 1 Ca(2+) ion per subunit.</text>
</comment>
<organism evidence="25 26">
    <name type="scientific">Capra hircus</name>
    <name type="common">Goat</name>
    <dbReference type="NCBI Taxonomy" id="9925"/>
    <lineage>
        <taxon>Eukaryota</taxon>
        <taxon>Metazoa</taxon>
        <taxon>Chordata</taxon>
        <taxon>Craniata</taxon>
        <taxon>Vertebrata</taxon>
        <taxon>Euteleostomi</taxon>
        <taxon>Mammalia</taxon>
        <taxon>Eutheria</taxon>
        <taxon>Laurasiatheria</taxon>
        <taxon>Artiodactyla</taxon>
        <taxon>Ruminantia</taxon>
        <taxon>Pecora</taxon>
        <taxon>Bovidae</taxon>
        <taxon>Caprinae</taxon>
        <taxon>Capra</taxon>
    </lineage>
</organism>
<reference evidence="25" key="2">
    <citation type="submission" date="2025-08" db="UniProtKB">
        <authorList>
            <consortium name="Ensembl"/>
        </authorList>
    </citation>
    <scope>IDENTIFICATION</scope>
</reference>
<dbReference type="OMA" id="CASKEIT"/>
<comment type="subunit">
    <text evidence="16">Interacts with OTOL1.</text>
</comment>
<keyword evidence="6" id="KW-0677">Repeat</keyword>
<dbReference type="Bgee" id="ENSCHIG00000014260">
    <property type="expression patterns" value="Expressed in adrenal gland and 1 other cell type or tissue"/>
</dbReference>
<dbReference type="STRING" id="9925.ENSCHIP00000012540"/>
<dbReference type="PROSITE" id="PS00118">
    <property type="entry name" value="PA2_HIS"/>
    <property type="match status" value="2"/>
</dbReference>
<evidence type="ECO:0000256" key="21">
    <source>
        <dbReference type="RuleBase" id="RU003654"/>
    </source>
</evidence>
<evidence type="ECO:0000256" key="2">
    <source>
        <dbReference type="ARBA" id="ARBA00007056"/>
    </source>
</evidence>
<keyword evidence="8 20" id="KW-1015">Disulfide bond</keyword>
<dbReference type="Ensembl" id="ENSCHIT00000020330.1">
    <property type="protein sequence ID" value="ENSCHIP00000012540.1"/>
    <property type="gene ID" value="ENSCHIG00000014260.1"/>
</dbReference>
<evidence type="ECO:0000256" key="8">
    <source>
        <dbReference type="ARBA" id="ARBA00023157"/>
    </source>
</evidence>
<evidence type="ECO:0000256" key="11">
    <source>
        <dbReference type="ARBA" id="ARBA00048221"/>
    </source>
</evidence>
<comment type="catalytic activity">
    <reaction evidence="14">
        <text>1-hexadecanoyl-2-(9Z,12Z-octadecadienoyl)-sn-glycero-3-phosphoethanolamine + H2O = 1-hexadecanoyl-sn-glycero-3-phosphoethanolamine + (9Z,12Z)-octadecadienoate + H(+)</text>
        <dbReference type="Rhea" id="RHEA:40815"/>
        <dbReference type="ChEBI" id="CHEBI:15377"/>
        <dbReference type="ChEBI" id="CHEBI:15378"/>
        <dbReference type="ChEBI" id="CHEBI:30245"/>
        <dbReference type="ChEBI" id="CHEBI:73004"/>
        <dbReference type="ChEBI" id="CHEBI:73008"/>
    </reaction>
    <physiologicalReaction direction="left-to-right" evidence="14">
        <dbReference type="Rhea" id="RHEA:40816"/>
    </physiologicalReaction>
</comment>
<feature type="disulfide bond" evidence="20">
    <location>
        <begin position="258"/>
        <end position="274"/>
    </location>
</feature>
<dbReference type="PANTHER" id="PTHR11716:SF1">
    <property type="entry name" value="OTOCONIN-90"/>
    <property type="match status" value="1"/>
</dbReference>
<keyword evidence="4 19" id="KW-0479">Metal-binding</keyword>
<name>A0A452EK89_CAPHI</name>
<comment type="catalytic activity">
    <reaction evidence="10">
        <text>1-hexadecanoyl-2-(9Z-octadecenoyl)-sn-glycero-3-phospho-(1'-sn-glycerol) + H2O = 1-hexadecanoyl-sn-glycero-3-phospho-(1'-sn-glycerol) + (9Z)-octadecenoate + H(+)</text>
        <dbReference type="Rhea" id="RHEA:40919"/>
        <dbReference type="ChEBI" id="CHEBI:15377"/>
        <dbReference type="ChEBI" id="CHEBI:15378"/>
        <dbReference type="ChEBI" id="CHEBI:30823"/>
        <dbReference type="ChEBI" id="CHEBI:72841"/>
        <dbReference type="ChEBI" id="CHEBI:75158"/>
    </reaction>
    <physiologicalReaction direction="left-to-right" evidence="10">
        <dbReference type="Rhea" id="RHEA:40920"/>
    </physiologicalReaction>
</comment>
<feature type="disulfide bond" evidence="20">
    <location>
        <begin position="279"/>
        <end position="353"/>
    </location>
</feature>
<evidence type="ECO:0000256" key="20">
    <source>
        <dbReference type="PIRSR" id="PIRSR601211-3"/>
    </source>
</evidence>
<feature type="domain" description="Phospholipase A2-like central" evidence="24">
    <location>
        <begin position="46"/>
        <end position="162"/>
    </location>
</feature>
<keyword evidence="26" id="KW-1185">Reference proteome</keyword>
<evidence type="ECO:0000256" key="9">
    <source>
        <dbReference type="ARBA" id="ARBA00023180"/>
    </source>
</evidence>
<comment type="function">
    <text evidence="15">Major protein of the otoconia, a calcium carbonate structure in the saccule and utricle of the ear. Together with OTOL1, acts as a scaffold for otoconia biomineralization: sequesters calcium and forms interconnecting fibrils between otoconia that are incorporated into the calcium crystal structure. Together with OTOL1, modulates calcite crystal morphology and growth kinetics. It is unlikely that this protein has phospholipase A2 activity.</text>
</comment>
<evidence type="ECO:0000256" key="6">
    <source>
        <dbReference type="ARBA" id="ARBA00022737"/>
    </source>
</evidence>
<accession>A0A452EK89</accession>
<evidence type="ECO:0000256" key="19">
    <source>
        <dbReference type="PIRSR" id="PIRSR601211-2"/>
    </source>
</evidence>
<evidence type="ECO:0000256" key="5">
    <source>
        <dbReference type="ARBA" id="ARBA00022729"/>
    </source>
</evidence>
<keyword evidence="7 19" id="KW-0106">Calcium</keyword>
<comment type="similarity">
    <text evidence="2 21">Belongs to the phospholipase A2 family.</text>
</comment>
<reference evidence="25 26" key="1">
    <citation type="submission" date="2016-04" db="EMBL/GenBank/DDBJ databases">
        <title>Polished mammalian reference genomes with single-molecule sequencing and chromosome conformation capture applied to the Capra hircus genome.</title>
        <authorList>
            <person name="Bickhart D.M."/>
            <person name="Koren S."/>
            <person name="Rosen B."/>
            <person name="Hastie A."/>
            <person name="Liachko I."/>
            <person name="Sullivan S.T."/>
            <person name="Burton J."/>
            <person name="Sayre B.L."/>
            <person name="Huson H.J."/>
            <person name="Lee J."/>
            <person name="Lam E."/>
            <person name="Kelley C.M."/>
            <person name="Hutchison J.L."/>
            <person name="Zhou Y."/>
            <person name="Sun J."/>
            <person name="Crisa A."/>
            <person name="Schwartz J.C."/>
            <person name="Hammond J.A."/>
            <person name="Schroeder S.G."/>
            <person name="Liu G.E."/>
            <person name="Dunham M."/>
            <person name="Shendure J."/>
            <person name="Sonstegard T.S."/>
            <person name="Phillippy A.M."/>
            <person name="Van Tassell C.P."/>
            <person name="Smith T.P."/>
        </authorList>
    </citation>
    <scope>NUCLEOTIDE SEQUENCE [LARGE SCALE GENOMIC DNA]</scope>
</reference>
<dbReference type="PANTHER" id="PTHR11716">
    <property type="entry name" value="PHOSPHOLIPASE A2 FAMILY MEMBER"/>
    <property type="match status" value="1"/>
</dbReference>
<dbReference type="GO" id="GO:0005198">
    <property type="term" value="F:structural molecule activity"/>
    <property type="evidence" value="ECO:0007669"/>
    <property type="project" value="Ensembl"/>
</dbReference>
<evidence type="ECO:0000313" key="26">
    <source>
        <dbReference type="Proteomes" id="UP000291000"/>
    </source>
</evidence>
<evidence type="ECO:0000256" key="22">
    <source>
        <dbReference type="RuleBase" id="RU361236"/>
    </source>
</evidence>
<evidence type="ECO:0000256" key="13">
    <source>
        <dbReference type="ARBA" id="ARBA00048699"/>
    </source>
</evidence>
<dbReference type="PROSITE" id="PS00119">
    <property type="entry name" value="PA2_ASP"/>
    <property type="match status" value="1"/>
</dbReference>
<dbReference type="GO" id="GO:0045299">
    <property type="term" value="P:otolith mineralization"/>
    <property type="evidence" value="ECO:0007669"/>
    <property type="project" value="Ensembl"/>
</dbReference>
<dbReference type="Gene3D" id="1.20.90.10">
    <property type="entry name" value="Phospholipase A2 domain"/>
    <property type="match status" value="2"/>
</dbReference>
<dbReference type="GO" id="GO:0005543">
    <property type="term" value="F:phospholipid binding"/>
    <property type="evidence" value="ECO:0007669"/>
    <property type="project" value="TreeGrafter"/>
</dbReference>
<dbReference type="GO" id="GO:0016042">
    <property type="term" value="P:lipid catabolic process"/>
    <property type="evidence" value="ECO:0007669"/>
    <property type="project" value="InterPro"/>
</dbReference>
<dbReference type="FunFam" id="1.20.90.10:FF:000009">
    <property type="entry name" value="Otoconin-90"/>
    <property type="match status" value="1"/>
</dbReference>
<keyword evidence="3 22" id="KW-0964">Secreted</keyword>
<feature type="region of interest" description="Disordered" evidence="23">
    <location>
        <begin position="349"/>
        <end position="376"/>
    </location>
</feature>
<feature type="binding site" evidence="19">
    <location>
        <position position="257"/>
    </location>
    <ligand>
        <name>Ca(2+)</name>
        <dbReference type="ChEBI" id="CHEBI:29108"/>
    </ligand>
</feature>
<dbReference type="CDD" id="cd04707">
    <property type="entry name" value="otoconin_90"/>
    <property type="match status" value="2"/>
</dbReference>
<feature type="disulfide bond" evidence="20">
    <location>
        <begin position="273"/>
        <end position="328"/>
    </location>
</feature>
<evidence type="ECO:0000256" key="3">
    <source>
        <dbReference type="ARBA" id="ARBA00022525"/>
    </source>
</evidence>
<evidence type="ECO:0000256" key="10">
    <source>
        <dbReference type="ARBA" id="ARBA00048015"/>
    </source>
</evidence>
<evidence type="ECO:0000256" key="16">
    <source>
        <dbReference type="ARBA" id="ARBA00062863"/>
    </source>
</evidence>
<feature type="active site" evidence="18">
    <location>
        <position position="277"/>
    </location>
</feature>
<dbReference type="GO" id="GO:0005576">
    <property type="term" value="C:extracellular region"/>
    <property type="evidence" value="ECO:0007669"/>
    <property type="project" value="UniProtKB-SubCell"/>
</dbReference>
<comment type="catalytic activity">
    <reaction evidence="11">
        <text>N-hexadecanoyl-1,2-di-(9Z-octadecenoyl)-sn-glycero-3-phosphoethanolamine + H2O = N-hexadecanoyl-1-(9Z-octadecenoyl)-sn-glycero-3-phosphoethanolamine + (9Z)-octadecenoate + H(+)</text>
        <dbReference type="Rhea" id="RHEA:45424"/>
        <dbReference type="ChEBI" id="CHEBI:15377"/>
        <dbReference type="ChEBI" id="CHEBI:15378"/>
        <dbReference type="ChEBI" id="CHEBI:30823"/>
        <dbReference type="ChEBI" id="CHEBI:78097"/>
        <dbReference type="ChEBI" id="CHEBI:85217"/>
    </reaction>
    <physiologicalReaction direction="left-to-right" evidence="11">
        <dbReference type="Rhea" id="RHEA:45425"/>
    </physiologicalReaction>
</comment>
<dbReference type="InterPro" id="IPR001211">
    <property type="entry name" value="PLA2"/>
</dbReference>